<protein>
    <recommendedName>
        <fullName evidence="4">Holocarboxylase synthetase</fullName>
    </recommendedName>
</protein>
<dbReference type="Proteomes" id="UP001419268">
    <property type="component" value="Unassembled WGS sequence"/>
</dbReference>
<dbReference type="PANTHER" id="PTHR33675">
    <property type="entry name" value="NUCLEAR RECEPTOR FAMILY 2 GROUP C PROTEIN"/>
    <property type="match status" value="1"/>
</dbReference>
<proteinExistence type="predicted"/>
<reference evidence="2 3" key="1">
    <citation type="submission" date="2024-01" db="EMBL/GenBank/DDBJ databases">
        <title>Genome assemblies of Stephania.</title>
        <authorList>
            <person name="Yang L."/>
        </authorList>
    </citation>
    <scope>NUCLEOTIDE SEQUENCE [LARGE SCALE GENOMIC DNA]</scope>
    <source>
        <strain evidence="2">JXDWG</strain>
        <tissue evidence="2">Leaf</tissue>
    </source>
</reference>
<dbReference type="EMBL" id="JBBNAG010000001">
    <property type="protein sequence ID" value="KAK9165730.1"/>
    <property type="molecule type" value="Genomic_DNA"/>
</dbReference>
<dbReference type="InterPro" id="IPR016549">
    <property type="entry name" value="UCP009193"/>
</dbReference>
<gene>
    <name evidence="2" type="ORF">Scep_000921</name>
</gene>
<sequence length="179" mass="19644">MAKKRKSEATGLDEADRTMYTTFCAAANSLSQLYTQAMNQQKLAFQAGERRALEKLYEWMVQQEGQGSKLSTADIVAYLQNEHDRGVDEPPVLPGLPFPHQNPQHMVQYPATSAQVSNGSSGQACIAQGPRFVPSANGGRSSSNETNFFLDQSREFNPGASNDSSMDMHADTPDPYADY</sequence>
<feature type="region of interest" description="Disordered" evidence="1">
    <location>
        <begin position="119"/>
        <end position="179"/>
    </location>
</feature>
<organism evidence="2 3">
    <name type="scientific">Stephania cephalantha</name>
    <dbReference type="NCBI Taxonomy" id="152367"/>
    <lineage>
        <taxon>Eukaryota</taxon>
        <taxon>Viridiplantae</taxon>
        <taxon>Streptophyta</taxon>
        <taxon>Embryophyta</taxon>
        <taxon>Tracheophyta</taxon>
        <taxon>Spermatophyta</taxon>
        <taxon>Magnoliopsida</taxon>
        <taxon>Ranunculales</taxon>
        <taxon>Menispermaceae</taxon>
        <taxon>Menispermoideae</taxon>
        <taxon>Cissampelideae</taxon>
        <taxon>Stephania</taxon>
    </lineage>
</organism>
<evidence type="ECO:0000313" key="2">
    <source>
        <dbReference type="EMBL" id="KAK9165730.1"/>
    </source>
</evidence>
<comment type="caution">
    <text evidence="2">The sequence shown here is derived from an EMBL/GenBank/DDBJ whole genome shotgun (WGS) entry which is preliminary data.</text>
</comment>
<accession>A0AAP0Q3C1</accession>
<evidence type="ECO:0008006" key="4">
    <source>
        <dbReference type="Google" id="ProtNLM"/>
    </source>
</evidence>
<dbReference type="AlphaFoldDB" id="A0AAP0Q3C1"/>
<feature type="compositionally biased region" description="Polar residues" evidence="1">
    <location>
        <begin position="138"/>
        <end position="150"/>
    </location>
</feature>
<keyword evidence="3" id="KW-1185">Reference proteome</keyword>
<dbReference type="PANTHER" id="PTHR33675:SF1">
    <property type="entry name" value="HOLOCARBOXYLASE SYNTHETASE"/>
    <property type="match status" value="1"/>
</dbReference>
<dbReference type="PIRSF" id="PIRSF009193">
    <property type="entry name" value="UCP009193"/>
    <property type="match status" value="1"/>
</dbReference>
<evidence type="ECO:0000256" key="1">
    <source>
        <dbReference type="SAM" id="MobiDB-lite"/>
    </source>
</evidence>
<evidence type="ECO:0000313" key="3">
    <source>
        <dbReference type="Proteomes" id="UP001419268"/>
    </source>
</evidence>
<name>A0AAP0Q3C1_9MAGN</name>